<dbReference type="Proteomes" id="UP000504607">
    <property type="component" value="Unplaced"/>
</dbReference>
<keyword evidence="4" id="KW-1185">Reference proteome</keyword>
<reference evidence="5" key="1">
    <citation type="submission" date="2025-08" db="UniProtKB">
        <authorList>
            <consortium name="RefSeq"/>
        </authorList>
    </citation>
    <scope>IDENTIFICATION</scope>
</reference>
<dbReference type="GO" id="GO:0016020">
    <property type="term" value="C:membrane"/>
    <property type="evidence" value="ECO:0007669"/>
    <property type="project" value="UniProtKB-SubCell"/>
</dbReference>
<protein>
    <submittedName>
        <fullName evidence="5">Uncharacterized protein LOC114913843</fullName>
    </submittedName>
</protein>
<feature type="non-terminal residue" evidence="5">
    <location>
        <position position="300"/>
    </location>
</feature>
<proteinExistence type="predicted"/>
<evidence type="ECO:0000256" key="1">
    <source>
        <dbReference type="ARBA" id="ARBA00004167"/>
    </source>
</evidence>
<sequence>MLVLASFPTISAAGKKLALHPIMCTHQVSSICSVLSFLLFFSIRLAMGLAERKDCSSSCGLQNISYPFRLKDDPAGCGLSSQYQLICEGNKTILDIQSDKFYYAGNGLAFHFLKETRYYVTEISYDQQEINVVDSGLASGRCGLPTRSSPFEWDDSENSYDDFWLSFPYQLQWYTWSIFMNCTRQIKNDTYQFIPCLSHNNNTFAYVVVGEDANSLQFLEPSCRFLAAIPTAGSPEMDSTTDVFKLLQKGFVLSWDDDLQRFSFQPCLDELRRLFRRIETADVSVPSKILAAYDLNFYFV</sequence>
<organism evidence="4 5">
    <name type="scientific">Elaeis guineensis var. tenera</name>
    <name type="common">Oil palm</name>
    <dbReference type="NCBI Taxonomy" id="51953"/>
    <lineage>
        <taxon>Eukaryota</taxon>
        <taxon>Viridiplantae</taxon>
        <taxon>Streptophyta</taxon>
        <taxon>Embryophyta</taxon>
        <taxon>Tracheophyta</taxon>
        <taxon>Spermatophyta</taxon>
        <taxon>Magnoliopsida</taxon>
        <taxon>Liliopsida</taxon>
        <taxon>Arecaceae</taxon>
        <taxon>Arecoideae</taxon>
        <taxon>Cocoseae</taxon>
        <taxon>Elaeidinae</taxon>
        <taxon>Elaeis</taxon>
    </lineage>
</organism>
<dbReference type="GO" id="GO:0030247">
    <property type="term" value="F:polysaccharide binding"/>
    <property type="evidence" value="ECO:0007669"/>
    <property type="project" value="InterPro"/>
</dbReference>
<dbReference type="PANTHER" id="PTHR33138:SF59">
    <property type="entry name" value="LEAF RUST 10 DISEASE-RESISTANCE LOCUS RECEPTOR-LIKE PROTEIN KINASE-LIKE 1.2"/>
    <property type="match status" value="1"/>
</dbReference>
<keyword evidence="2" id="KW-0732">Signal</keyword>
<name>A0A8N4I6Q7_ELAGV</name>
<dbReference type="PANTHER" id="PTHR33138">
    <property type="entry name" value="OS01G0690200 PROTEIN"/>
    <property type="match status" value="1"/>
</dbReference>
<evidence type="ECO:0000256" key="2">
    <source>
        <dbReference type="ARBA" id="ARBA00022729"/>
    </source>
</evidence>
<feature type="domain" description="Wall-associated receptor kinase galacturonan-binding" evidence="3">
    <location>
        <begin position="55"/>
        <end position="101"/>
    </location>
</feature>
<dbReference type="AlphaFoldDB" id="A0A8N4I6Q7"/>
<evidence type="ECO:0000259" key="3">
    <source>
        <dbReference type="Pfam" id="PF13947"/>
    </source>
</evidence>
<dbReference type="Pfam" id="PF13947">
    <property type="entry name" value="GUB_WAK_bind"/>
    <property type="match status" value="1"/>
</dbReference>
<comment type="subcellular location">
    <subcellularLocation>
        <location evidence="1">Membrane</location>
        <topology evidence="1">Single-pass membrane protein</topology>
    </subcellularLocation>
</comment>
<evidence type="ECO:0000313" key="5">
    <source>
        <dbReference type="RefSeq" id="XP_029118211.1"/>
    </source>
</evidence>
<accession>A0A8N4I6Q7</accession>
<dbReference type="InterPro" id="IPR025287">
    <property type="entry name" value="WAK_GUB"/>
</dbReference>
<evidence type="ECO:0000313" key="4">
    <source>
        <dbReference type="Proteomes" id="UP000504607"/>
    </source>
</evidence>
<dbReference type="RefSeq" id="XP_029118211.1">
    <property type="nucleotide sequence ID" value="XM_029262378.1"/>
</dbReference>
<gene>
    <name evidence="5" type="primary">LOC114913843</name>
</gene>
<dbReference type="OrthoDB" id="696169at2759"/>